<reference evidence="2" key="1">
    <citation type="submission" date="2014-02" db="EMBL/GenBank/DDBJ databases">
        <authorList>
            <person name="Genoscope - CEA"/>
        </authorList>
    </citation>
    <scope>NUCLEOTIDE SEQUENCE</scope>
    <source>
        <strain evidence="2">LS3</strain>
    </source>
</reference>
<feature type="region of interest" description="Disordered" evidence="1">
    <location>
        <begin position="266"/>
        <end position="287"/>
    </location>
</feature>
<gene>
    <name evidence="2" type="ORF">GNLVRS02_ARAD1C24024g</name>
</gene>
<dbReference type="EMBL" id="HG937693">
    <property type="protein sequence ID" value="CDP34943.1"/>
    <property type="molecule type" value="Genomic_DNA"/>
</dbReference>
<sequence>MASTRSRTNKAEFLPPIEQVPLSIPAEFLSSPLVAVHPQLSPEVPQEVPPEVSPEVHTDAESKSTHRPNSGTDSLISCPDSPESPISSPDSQIKIQFGPDTLDNSDNSDRSEDNIDHASDFSEDECEYPSCPYLPSITVNVANSQVPDRKPCHRFPRTVLQDYNEYIQVENRAIHIRQNSCGLPGEGEKFFEGPLNSLPRQDRSKSLSDLEHPFDQNKLTNLPLCDWQTIRQRIEMIQASMKTWSVFQGNQLDQDNSDEDITDYLDEEENSELSSPQISYPRTSESHPCASVAATDATGRSGAFDKWSSDGQALSPTLPEPSSNTKKLWEYLAQQSPEQSYIHYSLSHRTPRRRKTVRELRGSQIPAGIPRDKNDD</sequence>
<feature type="region of interest" description="Disordered" evidence="1">
    <location>
        <begin position="302"/>
        <end position="324"/>
    </location>
</feature>
<protein>
    <submittedName>
        <fullName evidence="2">ARAD1C24024p</fullName>
    </submittedName>
</protein>
<evidence type="ECO:0000256" key="1">
    <source>
        <dbReference type="SAM" id="MobiDB-lite"/>
    </source>
</evidence>
<feature type="region of interest" description="Disordered" evidence="1">
    <location>
        <begin position="40"/>
        <end position="125"/>
    </location>
</feature>
<organism evidence="2">
    <name type="scientific">Blastobotrys adeninivorans</name>
    <name type="common">Yeast</name>
    <name type="synonym">Arxula adeninivorans</name>
    <dbReference type="NCBI Taxonomy" id="409370"/>
    <lineage>
        <taxon>Eukaryota</taxon>
        <taxon>Fungi</taxon>
        <taxon>Dikarya</taxon>
        <taxon>Ascomycota</taxon>
        <taxon>Saccharomycotina</taxon>
        <taxon>Dipodascomycetes</taxon>
        <taxon>Dipodascales</taxon>
        <taxon>Trichomonascaceae</taxon>
        <taxon>Blastobotrys</taxon>
    </lineage>
</organism>
<feature type="region of interest" description="Disordered" evidence="1">
    <location>
        <begin position="348"/>
        <end position="376"/>
    </location>
</feature>
<proteinExistence type="predicted"/>
<feature type="compositionally biased region" description="Polar residues" evidence="1">
    <location>
        <begin position="272"/>
        <end position="283"/>
    </location>
</feature>
<evidence type="ECO:0000313" key="2">
    <source>
        <dbReference type="EMBL" id="CDP34943.1"/>
    </source>
</evidence>
<feature type="compositionally biased region" description="Basic and acidic residues" evidence="1">
    <location>
        <begin position="107"/>
        <end position="120"/>
    </location>
</feature>
<feature type="region of interest" description="Disordered" evidence="1">
    <location>
        <begin position="1"/>
        <end position="20"/>
    </location>
</feature>
<feature type="compositionally biased region" description="Polar residues" evidence="1">
    <location>
        <begin position="309"/>
        <end position="324"/>
    </location>
</feature>
<reference evidence="2" key="2">
    <citation type="submission" date="2014-06" db="EMBL/GenBank/DDBJ databases">
        <title>The complete genome of Blastobotrys (Arxula) adeninivorans LS3 - a yeast of biotechnological interest.</title>
        <authorList>
            <person name="Kunze G."/>
            <person name="Gaillardin C."/>
            <person name="Czernicka M."/>
            <person name="Durrens P."/>
            <person name="Martin T."/>
            <person name="Boer E."/>
            <person name="Gabaldon T."/>
            <person name="Cruz J."/>
            <person name="Talla E."/>
            <person name="Marck C."/>
            <person name="Goffeau A."/>
            <person name="Barbe V."/>
            <person name="Baret P."/>
            <person name="Baronian K."/>
            <person name="Beier S."/>
            <person name="Bleykasten C."/>
            <person name="Bode R."/>
            <person name="Casaregola S."/>
            <person name="Despons L."/>
            <person name="Fairhead C."/>
            <person name="Giersberg M."/>
            <person name="Gierski P."/>
            <person name="Hahnel U."/>
            <person name="Hartmann A."/>
            <person name="Jankowska D."/>
            <person name="Jubin C."/>
            <person name="Jung P."/>
            <person name="Lafontaine I."/>
            <person name="Leh-Louis V."/>
            <person name="Lemaire M."/>
            <person name="Marcet-Houben M."/>
            <person name="Mascher M."/>
            <person name="Morel G."/>
            <person name="Richard G.-F."/>
            <person name="Riechen J."/>
            <person name="Sacerdot C."/>
            <person name="Sarkar A."/>
            <person name="Savel G."/>
            <person name="Schacherer J."/>
            <person name="Sherman D."/>
            <person name="Straub M.-L."/>
            <person name="Stein N."/>
            <person name="Thierry A."/>
            <person name="Trautwein-Schult A."/>
            <person name="Westhof E."/>
            <person name="Worch S."/>
            <person name="Dujon B."/>
            <person name="Souciet J.-L."/>
            <person name="Wincker P."/>
            <person name="Scholz U."/>
            <person name="Neuveglise N."/>
        </authorList>
    </citation>
    <scope>NUCLEOTIDE SEQUENCE</scope>
    <source>
        <strain evidence="2">LS3</strain>
    </source>
</reference>
<feature type="compositionally biased region" description="Basic and acidic residues" evidence="1">
    <location>
        <begin position="54"/>
        <end position="64"/>
    </location>
</feature>
<dbReference type="AlphaFoldDB" id="A0A060T1V7"/>
<accession>A0A060T1V7</accession>
<name>A0A060T1V7_BLAAD</name>
<feature type="compositionally biased region" description="Low complexity" evidence="1">
    <location>
        <begin position="76"/>
        <end position="91"/>
    </location>
</feature>